<dbReference type="GeneID" id="115920607"/>
<reference evidence="10" key="1">
    <citation type="submission" date="2015-02" db="EMBL/GenBank/DDBJ databases">
        <title>Genome sequencing for Strongylocentrotus purpuratus.</title>
        <authorList>
            <person name="Murali S."/>
            <person name="Liu Y."/>
            <person name="Vee V."/>
            <person name="English A."/>
            <person name="Wang M."/>
            <person name="Skinner E."/>
            <person name="Han Y."/>
            <person name="Muzny D.M."/>
            <person name="Worley K.C."/>
            <person name="Gibbs R.A."/>
        </authorList>
    </citation>
    <scope>NUCLEOTIDE SEQUENCE</scope>
</reference>
<feature type="transmembrane region" description="Helical" evidence="5">
    <location>
        <begin position="428"/>
        <end position="451"/>
    </location>
</feature>
<protein>
    <recommendedName>
        <fullName evidence="11">G-protein coupled receptors family 2 profile 2 domain-containing protein</fullName>
    </recommendedName>
</protein>
<evidence type="ECO:0000256" key="6">
    <source>
        <dbReference type="SAM" id="SignalP"/>
    </source>
</evidence>
<dbReference type="Pfam" id="PF00002">
    <property type="entry name" value="7tm_2"/>
    <property type="match status" value="1"/>
</dbReference>
<dbReference type="InParanoid" id="A0A7M7NB61"/>
<accession>A0A7M7NB61</accession>
<dbReference type="CDD" id="cd13952">
    <property type="entry name" value="7tm_classB"/>
    <property type="match status" value="1"/>
</dbReference>
<sequence length="592" mass="67598">MDRKYVASIAFLQLVIFLAVRLTASDQTFNGIAELVIESSNFSLSDDFFLNLETSLESMVSGDVDNVVVPQNRSTEADRIMISFRGLFDDFEPVCLRNNTFYYENGVANLSYSIASVSMQNFPNDFEKECTDNEKNVAYVGYFEEDCQFRTLDCEVNLDLKRLYRYEIHDSWSVLYSFFCISVNPDEESETGLCTDAGDWLRLRWEQQNDSICTIDEDIFGAFKPELLFIDDTGIEEIAPVYTLPYSLNCLTTIAAPPIIPLRGDQTWDKLPDWLKVCLQILNGVSLAALLFCLFTFVMFKELRNTYGKNVMSLVVAGLLSLCYTSGYIPLETDNPQLCVFIATLIYYFVLVPNYWWTAVAIFLAWTLGRKGIHRMDEVSGSRFFLLLSLFGWGLPLIFSLLAVFLHIGGIKIYDIDEYCWIIDGWPTYLITTQSFIPFLVDCVLFVLVVYRLRATRLDVASMDSGGNNRRRNERQLTIKMAAIFGVLWLPSWIFYVAFLFRPITSLAIIAQLLNQLSTFILPIVLCCNKRVATLWKAKFAPLRDHLSSLTHSTSLTDSHNTQTHSVKDKAFNHSDEPPVDGNDIQLRDIKN</sequence>
<evidence type="ECO:0000313" key="9">
    <source>
        <dbReference type="EnsemblMetazoa" id="XP_030832592"/>
    </source>
</evidence>
<dbReference type="InterPro" id="IPR017452">
    <property type="entry name" value="GPCR_Rhodpsn_7TM"/>
</dbReference>
<dbReference type="PROSITE" id="PS50261">
    <property type="entry name" value="G_PROTEIN_RECEP_F2_4"/>
    <property type="match status" value="1"/>
</dbReference>
<dbReference type="Gene3D" id="1.20.1070.10">
    <property type="entry name" value="Rhodopsin 7-helix transmembrane proteins"/>
    <property type="match status" value="1"/>
</dbReference>
<dbReference type="GO" id="GO:0004930">
    <property type="term" value="F:G protein-coupled receptor activity"/>
    <property type="evidence" value="ECO:0007669"/>
    <property type="project" value="InterPro"/>
</dbReference>
<dbReference type="EnsemblMetazoa" id="XM_030976732">
    <property type="protein sequence ID" value="XP_030832592"/>
    <property type="gene ID" value="LOC115920607"/>
</dbReference>
<feature type="domain" description="G-protein coupled receptors family 1 profile" evidence="8">
    <location>
        <begin position="289"/>
        <end position="526"/>
    </location>
</feature>
<dbReference type="InterPro" id="IPR053231">
    <property type="entry name" value="GPCR_LN-TM7"/>
</dbReference>
<dbReference type="KEGG" id="spu:115920607"/>
<keyword evidence="2 5" id="KW-0812">Transmembrane</keyword>
<keyword evidence="3 5" id="KW-1133">Transmembrane helix</keyword>
<evidence type="ECO:0000259" key="8">
    <source>
        <dbReference type="PROSITE" id="PS50262"/>
    </source>
</evidence>
<keyword evidence="6" id="KW-0732">Signal</keyword>
<dbReference type="GO" id="GO:0016020">
    <property type="term" value="C:membrane"/>
    <property type="evidence" value="ECO:0007669"/>
    <property type="project" value="UniProtKB-SubCell"/>
</dbReference>
<evidence type="ECO:0000256" key="3">
    <source>
        <dbReference type="ARBA" id="ARBA00022989"/>
    </source>
</evidence>
<dbReference type="Proteomes" id="UP000007110">
    <property type="component" value="Unassembled WGS sequence"/>
</dbReference>
<dbReference type="InterPro" id="IPR000832">
    <property type="entry name" value="GPCR_2_secretin-like"/>
</dbReference>
<keyword evidence="4 5" id="KW-0472">Membrane</keyword>
<feature type="transmembrane region" description="Helical" evidence="5">
    <location>
        <begin position="481"/>
        <end position="501"/>
    </location>
</feature>
<feature type="transmembrane region" description="Helical" evidence="5">
    <location>
        <begin position="507"/>
        <end position="528"/>
    </location>
</feature>
<feature type="transmembrane region" description="Helical" evidence="5">
    <location>
        <begin position="281"/>
        <end position="299"/>
    </location>
</feature>
<evidence type="ECO:0000256" key="5">
    <source>
        <dbReference type="SAM" id="Phobius"/>
    </source>
</evidence>
<dbReference type="SUPFAM" id="SSF81321">
    <property type="entry name" value="Family A G protein-coupled receptor-like"/>
    <property type="match status" value="1"/>
</dbReference>
<organism evidence="9 10">
    <name type="scientific">Strongylocentrotus purpuratus</name>
    <name type="common">Purple sea urchin</name>
    <dbReference type="NCBI Taxonomy" id="7668"/>
    <lineage>
        <taxon>Eukaryota</taxon>
        <taxon>Metazoa</taxon>
        <taxon>Echinodermata</taxon>
        <taxon>Eleutherozoa</taxon>
        <taxon>Echinozoa</taxon>
        <taxon>Echinoidea</taxon>
        <taxon>Euechinoidea</taxon>
        <taxon>Echinacea</taxon>
        <taxon>Camarodonta</taxon>
        <taxon>Echinidea</taxon>
        <taxon>Strongylocentrotidae</taxon>
        <taxon>Strongylocentrotus</taxon>
    </lineage>
</organism>
<dbReference type="AlphaFoldDB" id="A0A7M7NB61"/>
<evidence type="ECO:0000259" key="7">
    <source>
        <dbReference type="PROSITE" id="PS50261"/>
    </source>
</evidence>
<reference evidence="9" key="2">
    <citation type="submission" date="2021-01" db="UniProtKB">
        <authorList>
            <consortium name="EnsemblMetazoa"/>
        </authorList>
    </citation>
    <scope>IDENTIFICATION</scope>
</reference>
<feature type="domain" description="G-protein coupled receptors family 2 profile 2" evidence="7">
    <location>
        <begin position="275"/>
        <end position="530"/>
    </location>
</feature>
<comment type="subcellular location">
    <subcellularLocation>
        <location evidence="1">Membrane</location>
        <topology evidence="1">Multi-pass membrane protein</topology>
    </subcellularLocation>
</comment>
<keyword evidence="10" id="KW-1185">Reference proteome</keyword>
<dbReference type="PANTHER" id="PTHR45902">
    <property type="entry name" value="LATROPHILIN RECEPTOR-LIKE PROTEIN A"/>
    <property type="match status" value="1"/>
</dbReference>
<dbReference type="GO" id="GO:0007166">
    <property type="term" value="P:cell surface receptor signaling pathway"/>
    <property type="evidence" value="ECO:0007669"/>
    <property type="project" value="InterPro"/>
</dbReference>
<dbReference type="InterPro" id="IPR017981">
    <property type="entry name" value="GPCR_2-like_7TM"/>
</dbReference>
<feature type="transmembrane region" description="Helical" evidence="5">
    <location>
        <begin position="311"/>
        <end position="329"/>
    </location>
</feature>
<evidence type="ECO:0000256" key="4">
    <source>
        <dbReference type="ARBA" id="ARBA00023136"/>
    </source>
</evidence>
<proteinExistence type="predicted"/>
<name>A0A7M7NB61_STRPU</name>
<evidence type="ECO:0000256" key="2">
    <source>
        <dbReference type="ARBA" id="ARBA00022692"/>
    </source>
</evidence>
<evidence type="ECO:0000313" key="10">
    <source>
        <dbReference type="Proteomes" id="UP000007110"/>
    </source>
</evidence>
<evidence type="ECO:0000256" key="1">
    <source>
        <dbReference type="ARBA" id="ARBA00004141"/>
    </source>
</evidence>
<feature type="chain" id="PRO_5029833423" description="G-protein coupled receptors family 2 profile 2 domain-containing protein" evidence="6">
    <location>
        <begin position="26"/>
        <end position="592"/>
    </location>
</feature>
<feature type="transmembrane region" description="Helical" evidence="5">
    <location>
        <begin position="341"/>
        <end position="364"/>
    </location>
</feature>
<dbReference type="OrthoDB" id="7683403at2759"/>
<dbReference type="RefSeq" id="XP_030832592.1">
    <property type="nucleotide sequence ID" value="XM_030976732.1"/>
</dbReference>
<evidence type="ECO:0008006" key="11">
    <source>
        <dbReference type="Google" id="ProtNLM"/>
    </source>
</evidence>
<dbReference type="GeneID" id="752929"/>
<feature type="transmembrane region" description="Helical" evidence="5">
    <location>
        <begin position="384"/>
        <end position="408"/>
    </location>
</feature>
<dbReference type="KEGG" id="spu:752929"/>
<dbReference type="PANTHER" id="PTHR45902:SF4">
    <property type="entry name" value="G-PROTEIN COUPLED RECEPTORS FAMILY 2 PROFILE 2 DOMAIN-CONTAINING PROTEIN"/>
    <property type="match status" value="1"/>
</dbReference>
<dbReference type="PROSITE" id="PS50262">
    <property type="entry name" value="G_PROTEIN_RECEP_F1_2"/>
    <property type="match status" value="1"/>
</dbReference>
<dbReference type="RefSeq" id="XP_001180614.3">
    <property type="nucleotide sequence ID" value="XM_001180614.4"/>
</dbReference>
<feature type="signal peptide" evidence="6">
    <location>
        <begin position="1"/>
        <end position="25"/>
    </location>
</feature>